<dbReference type="STRING" id="6205.A0A0R3WUD3"/>
<dbReference type="GO" id="GO:0000027">
    <property type="term" value="P:ribosomal large subunit assembly"/>
    <property type="evidence" value="ECO:0007669"/>
    <property type="project" value="TreeGrafter"/>
</dbReference>
<evidence type="ECO:0000256" key="1">
    <source>
        <dbReference type="ARBA" id="ARBA00022741"/>
    </source>
</evidence>
<accession>A0A0R3WUD3</accession>
<evidence type="ECO:0000313" key="5">
    <source>
        <dbReference type="WBParaSite" id="TTAC_0000437301-mRNA-1"/>
    </source>
</evidence>
<evidence type="ECO:0000313" key="3">
    <source>
        <dbReference type="EMBL" id="VDM24745.1"/>
    </source>
</evidence>
<name>A0A0R3WUD3_HYDTA</name>
<gene>
    <name evidence="3" type="ORF">TTAC_LOCUS4358</name>
</gene>
<evidence type="ECO:0000313" key="4">
    <source>
        <dbReference type="Proteomes" id="UP000274429"/>
    </source>
</evidence>
<dbReference type="PANTHER" id="PTHR48103">
    <property type="entry name" value="MIDASIN-RELATED"/>
    <property type="match status" value="1"/>
</dbReference>
<evidence type="ECO:0000256" key="2">
    <source>
        <dbReference type="ARBA" id="ARBA00022840"/>
    </source>
</evidence>
<keyword evidence="2" id="KW-0067">ATP-binding</keyword>
<dbReference type="GO" id="GO:0030687">
    <property type="term" value="C:preribosome, large subunit precursor"/>
    <property type="evidence" value="ECO:0007669"/>
    <property type="project" value="TreeGrafter"/>
</dbReference>
<reference evidence="3 4" key="2">
    <citation type="submission" date="2018-11" db="EMBL/GenBank/DDBJ databases">
        <authorList>
            <consortium name="Pathogen Informatics"/>
        </authorList>
    </citation>
    <scope>NUCLEOTIDE SEQUENCE [LARGE SCALE GENOMIC DNA]</scope>
</reference>
<dbReference type="AlphaFoldDB" id="A0A0R3WUD3"/>
<keyword evidence="4" id="KW-1185">Reference proteome</keyword>
<organism evidence="5">
    <name type="scientific">Hydatigena taeniaeformis</name>
    <name type="common">Feline tapeworm</name>
    <name type="synonym">Taenia taeniaeformis</name>
    <dbReference type="NCBI Taxonomy" id="6205"/>
    <lineage>
        <taxon>Eukaryota</taxon>
        <taxon>Metazoa</taxon>
        <taxon>Spiralia</taxon>
        <taxon>Lophotrochozoa</taxon>
        <taxon>Platyhelminthes</taxon>
        <taxon>Cestoda</taxon>
        <taxon>Eucestoda</taxon>
        <taxon>Cyclophyllidea</taxon>
        <taxon>Taeniidae</taxon>
        <taxon>Hydatigera</taxon>
    </lineage>
</organism>
<dbReference type="GO" id="GO:0005524">
    <property type="term" value="F:ATP binding"/>
    <property type="evidence" value="ECO:0007669"/>
    <property type="project" value="UniProtKB-KW"/>
</dbReference>
<dbReference type="GO" id="GO:0000055">
    <property type="term" value="P:ribosomal large subunit export from nucleus"/>
    <property type="evidence" value="ECO:0007669"/>
    <property type="project" value="TreeGrafter"/>
</dbReference>
<dbReference type="EMBL" id="UYWX01004220">
    <property type="protein sequence ID" value="VDM24745.1"/>
    <property type="molecule type" value="Genomic_DNA"/>
</dbReference>
<reference evidence="5" key="1">
    <citation type="submission" date="2017-02" db="UniProtKB">
        <authorList>
            <consortium name="WormBaseParasite"/>
        </authorList>
    </citation>
    <scope>IDENTIFICATION</scope>
</reference>
<dbReference type="Proteomes" id="UP000274429">
    <property type="component" value="Unassembled WGS sequence"/>
</dbReference>
<sequence length="320" mass="36462">MFSDSLLKCWLATLDGATETASDHCVPLWFHLQYVFLQPSSAPIATDLQKDQCKVLLEFMEHGPIGEFHARWRLLAALHSALAIWPGLPDTQRVAARKLVGNVIWFYGQFIPHVDEFLFDQQKPIREAIKNFISIMKWGDYISFWTMKENVDRCKRTIHKHVRTWEGILRQSVKPIFEASVKTSIDVPISDAALSALGTVQMANGQGCAIFQLSTELQKWLSEMGGERELPINIRRLPVLIKRFKSHVSQIARKAPCLSWVQQIRACLGDWMLRVRELSRSTQQLDLEPPSQSALTLVLKEKQGVSQPSKGKFAKIDEVE</sequence>
<dbReference type="WBParaSite" id="TTAC_0000437301-mRNA-1">
    <property type="protein sequence ID" value="TTAC_0000437301-mRNA-1"/>
    <property type="gene ID" value="TTAC_0000437301"/>
</dbReference>
<protein>
    <submittedName>
        <fullName evidence="5">FAT domain-containing protein</fullName>
    </submittedName>
</protein>
<dbReference type="OrthoDB" id="422220at2759"/>
<proteinExistence type="predicted"/>
<dbReference type="GO" id="GO:0005634">
    <property type="term" value="C:nucleus"/>
    <property type="evidence" value="ECO:0007669"/>
    <property type="project" value="TreeGrafter"/>
</dbReference>
<keyword evidence="1" id="KW-0547">Nucleotide-binding</keyword>
<dbReference type="PANTHER" id="PTHR48103:SF2">
    <property type="entry name" value="MIDASIN"/>
    <property type="match status" value="1"/>
</dbReference>